<dbReference type="PANTHER" id="PTHR43386:SF24">
    <property type="entry name" value="OLIGOPEPTIDE TRANSPORT SYSTEM PERMEASE PROTEIN AMID"/>
    <property type="match status" value="1"/>
</dbReference>
<keyword evidence="6" id="KW-0653">Protein transport</keyword>
<evidence type="ECO:0000256" key="2">
    <source>
        <dbReference type="ARBA" id="ARBA00022448"/>
    </source>
</evidence>
<protein>
    <submittedName>
        <fullName evidence="12">ABC transporter permease subunit</fullName>
    </submittedName>
</protein>
<evidence type="ECO:0000313" key="13">
    <source>
        <dbReference type="Proteomes" id="UP000501452"/>
    </source>
</evidence>
<evidence type="ECO:0000256" key="7">
    <source>
        <dbReference type="ARBA" id="ARBA00022989"/>
    </source>
</evidence>
<evidence type="ECO:0000256" key="10">
    <source>
        <dbReference type="RuleBase" id="RU363032"/>
    </source>
</evidence>
<keyword evidence="7 10" id="KW-1133">Transmembrane helix</keyword>
<evidence type="ECO:0000256" key="1">
    <source>
        <dbReference type="ARBA" id="ARBA00004651"/>
    </source>
</evidence>
<feature type="transmembrane region" description="Helical" evidence="10">
    <location>
        <begin position="225"/>
        <end position="254"/>
    </location>
</feature>
<keyword evidence="3" id="KW-1003">Cell membrane</keyword>
<evidence type="ECO:0000256" key="9">
    <source>
        <dbReference type="ARBA" id="ARBA00024202"/>
    </source>
</evidence>
<feature type="transmembrane region" description="Helical" evidence="10">
    <location>
        <begin position="46"/>
        <end position="68"/>
    </location>
</feature>
<dbReference type="PANTHER" id="PTHR43386">
    <property type="entry name" value="OLIGOPEPTIDE TRANSPORT SYSTEM PERMEASE PROTEIN APPC"/>
    <property type="match status" value="1"/>
</dbReference>
<feature type="transmembrane region" description="Helical" evidence="10">
    <location>
        <begin position="148"/>
        <end position="165"/>
    </location>
</feature>
<dbReference type="SUPFAM" id="SSF161098">
    <property type="entry name" value="MetI-like"/>
    <property type="match status" value="1"/>
</dbReference>
<keyword evidence="2 10" id="KW-0813">Transport</keyword>
<evidence type="ECO:0000259" key="11">
    <source>
        <dbReference type="PROSITE" id="PS50928"/>
    </source>
</evidence>
<dbReference type="Pfam" id="PF00528">
    <property type="entry name" value="BPD_transp_1"/>
    <property type="match status" value="1"/>
</dbReference>
<feature type="transmembrane region" description="Helical" evidence="10">
    <location>
        <begin position="110"/>
        <end position="136"/>
    </location>
</feature>
<dbReference type="InterPro" id="IPR035906">
    <property type="entry name" value="MetI-like_sf"/>
</dbReference>
<feature type="transmembrane region" description="Helical" evidence="10">
    <location>
        <begin position="171"/>
        <end position="190"/>
    </location>
</feature>
<evidence type="ECO:0000313" key="12">
    <source>
        <dbReference type="EMBL" id="QIN82369.1"/>
    </source>
</evidence>
<dbReference type="PROSITE" id="PS50928">
    <property type="entry name" value="ABC_TM1"/>
    <property type="match status" value="1"/>
</dbReference>
<evidence type="ECO:0000256" key="3">
    <source>
        <dbReference type="ARBA" id="ARBA00022475"/>
    </source>
</evidence>
<comment type="similarity">
    <text evidence="9">Belongs to the binding-protein-dependent transport system permease family. OppBC subfamily.</text>
</comment>
<evidence type="ECO:0000256" key="6">
    <source>
        <dbReference type="ARBA" id="ARBA00022927"/>
    </source>
</evidence>
<dbReference type="CDD" id="cd06261">
    <property type="entry name" value="TM_PBP2"/>
    <property type="match status" value="1"/>
</dbReference>
<reference evidence="12 13" key="1">
    <citation type="submission" date="2019-10" db="EMBL/GenBank/DDBJ databases">
        <title>Rubrobacter sp nov SCSIO 52090 isolated from a deep-sea sediment in the South China Sea.</title>
        <authorList>
            <person name="Chen R.W."/>
        </authorList>
    </citation>
    <scope>NUCLEOTIDE SEQUENCE [LARGE SCALE GENOMIC DNA]</scope>
    <source>
        <strain evidence="12 13">SCSIO 52909</strain>
    </source>
</reference>
<accession>A0A6G8Q7F4</accession>
<feature type="domain" description="ABC transmembrane type-1" evidence="11">
    <location>
        <begin position="108"/>
        <end position="297"/>
    </location>
</feature>
<dbReference type="GO" id="GO:0005886">
    <property type="term" value="C:plasma membrane"/>
    <property type="evidence" value="ECO:0007669"/>
    <property type="project" value="UniProtKB-SubCell"/>
</dbReference>
<keyword evidence="5" id="KW-0571">Peptide transport</keyword>
<sequence length="310" mass="33613">METRQRDLTPDLFEPAGTAAKDAEKISGPSVGFWKDSWIRLKKNKAAVVSLVVIVLLLVMAFILGPLISPYASNEQDLGRSYRDPTGGFWFGTDKFGRDMFVRVWEGTRVSLYIAFLAAALDIFLGVTYGAVSGLLGGKTDSVMQRAIEVLVGIPSLVVAILVMVVLDPGIITLSIAVGLTGWVTMARIVRGRVMQLKEQEFTLASLSLGAGKRRLLTKHLIPNALGPIIITVMFTVPSAIFYEAVLSFIGLGIQVPNASLGSLISDGAKEMRFHAYLLLVPAAVFSVLMLTFNVLGDGLRDALDPRMRK</sequence>
<organism evidence="12 13">
    <name type="scientific">Rubrobacter tropicus</name>
    <dbReference type="NCBI Taxonomy" id="2653851"/>
    <lineage>
        <taxon>Bacteria</taxon>
        <taxon>Bacillati</taxon>
        <taxon>Actinomycetota</taxon>
        <taxon>Rubrobacteria</taxon>
        <taxon>Rubrobacterales</taxon>
        <taxon>Rubrobacteraceae</taxon>
        <taxon>Rubrobacter</taxon>
    </lineage>
</organism>
<gene>
    <name evidence="12" type="ORF">GBA63_06660</name>
</gene>
<dbReference type="GO" id="GO:0015833">
    <property type="term" value="P:peptide transport"/>
    <property type="evidence" value="ECO:0007669"/>
    <property type="project" value="UniProtKB-KW"/>
</dbReference>
<dbReference type="GO" id="GO:0015031">
    <property type="term" value="P:protein transport"/>
    <property type="evidence" value="ECO:0007669"/>
    <property type="project" value="UniProtKB-KW"/>
</dbReference>
<feature type="transmembrane region" description="Helical" evidence="10">
    <location>
        <begin position="274"/>
        <end position="300"/>
    </location>
</feature>
<keyword evidence="13" id="KW-1185">Reference proteome</keyword>
<dbReference type="AlphaFoldDB" id="A0A6G8Q7F4"/>
<keyword evidence="4 10" id="KW-0812">Transmembrane</keyword>
<dbReference type="GO" id="GO:0055085">
    <property type="term" value="P:transmembrane transport"/>
    <property type="evidence" value="ECO:0007669"/>
    <property type="project" value="InterPro"/>
</dbReference>
<dbReference type="Pfam" id="PF12911">
    <property type="entry name" value="OppC_N"/>
    <property type="match status" value="1"/>
</dbReference>
<dbReference type="KEGG" id="rub:GBA63_06660"/>
<evidence type="ECO:0000256" key="4">
    <source>
        <dbReference type="ARBA" id="ARBA00022692"/>
    </source>
</evidence>
<dbReference type="Gene3D" id="1.10.3720.10">
    <property type="entry name" value="MetI-like"/>
    <property type="match status" value="1"/>
</dbReference>
<dbReference type="InterPro" id="IPR025966">
    <property type="entry name" value="OppC_N"/>
</dbReference>
<dbReference type="EMBL" id="CP045119">
    <property type="protein sequence ID" value="QIN82369.1"/>
    <property type="molecule type" value="Genomic_DNA"/>
</dbReference>
<dbReference type="InterPro" id="IPR000515">
    <property type="entry name" value="MetI-like"/>
</dbReference>
<dbReference type="InterPro" id="IPR050366">
    <property type="entry name" value="BP-dependent_transpt_permease"/>
</dbReference>
<keyword evidence="8 10" id="KW-0472">Membrane</keyword>
<dbReference type="RefSeq" id="WP_166174637.1">
    <property type="nucleotide sequence ID" value="NZ_CP045119.1"/>
</dbReference>
<proteinExistence type="inferred from homology"/>
<name>A0A6G8Q7F4_9ACTN</name>
<comment type="subcellular location">
    <subcellularLocation>
        <location evidence="1 10">Cell membrane</location>
        <topology evidence="1 10">Multi-pass membrane protein</topology>
    </subcellularLocation>
</comment>
<evidence type="ECO:0000256" key="8">
    <source>
        <dbReference type="ARBA" id="ARBA00023136"/>
    </source>
</evidence>
<dbReference type="Proteomes" id="UP000501452">
    <property type="component" value="Chromosome"/>
</dbReference>
<evidence type="ECO:0000256" key="5">
    <source>
        <dbReference type="ARBA" id="ARBA00022856"/>
    </source>
</evidence>